<dbReference type="PROSITE" id="PS00446">
    <property type="entry name" value="RNA_POL_D_30KD"/>
    <property type="match status" value="1"/>
</dbReference>
<dbReference type="GO" id="GO:0003899">
    <property type="term" value="F:DNA-directed RNA polymerase activity"/>
    <property type="evidence" value="ECO:0007669"/>
    <property type="project" value="InterPro"/>
</dbReference>
<organism evidence="8 9">
    <name type="scientific">Cladophialophora chaetospira</name>
    <dbReference type="NCBI Taxonomy" id="386627"/>
    <lineage>
        <taxon>Eukaryota</taxon>
        <taxon>Fungi</taxon>
        <taxon>Dikarya</taxon>
        <taxon>Ascomycota</taxon>
        <taxon>Pezizomycotina</taxon>
        <taxon>Eurotiomycetes</taxon>
        <taxon>Chaetothyriomycetidae</taxon>
        <taxon>Chaetothyriales</taxon>
        <taxon>Herpotrichiellaceae</taxon>
        <taxon>Cladophialophora</taxon>
    </lineage>
</organism>
<keyword evidence="4" id="KW-0804">Transcription</keyword>
<dbReference type="FunFam" id="2.170.120.12:FF:000003">
    <property type="entry name" value="Dna-directed rna polymerases i and iii subunit"/>
    <property type="match status" value="1"/>
</dbReference>
<dbReference type="SUPFAM" id="SSF56553">
    <property type="entry name" value="Insert subdomain of RNA polymerase alpha subunit"/>
    <property type="match status" value="1"/>
</dbReference>
<dbReference type="Gene3D" id="3.30.1360.10">
    <property type="entry name" value="RNA polymerase, RBP11-like subunit"/>
    <property type="match status" value="1"/>
</dbReference>
<comment type="caution">
    <text evidence="8">The sequence shown here is derived from an EMBL/GenBank/DDBJ whole genome shotgun (WGS) entry which is preliminary data.</text>
</comment>
<evidence type="ECO:0000256" key="2">
    <source>
        <dbReference type="ARBA" id="ARBA00022083"/>
    </source>
</evidence>
<reference evidence="8" key="1">
    <citation type="submission" date="2022-10" db="EMBL/GenBank/DDBJ databases">
        <title>Culturing micro-colonial fungi from biological soil crusts in the Mojave desert and describing Neophaeococcomyces mojavensis, and introducing the new genera and species Taxawa tesnikishii.</title>
        <authorList>
            <person name="Kurbessoian T."/>
            <person name="Stajich J.E."/>
        </authorList>
    </citation>
    <scope>NUCLEOTIDE SEQUENCE</scope>
    <source>
        <strain evidence="8">TK_41</strain>
    </source>
</reference>
<keyword evidence="9" id="KW-1185">Reference proteome</keyword>
<dbReference type="InterPro" id="IPR036603">
    <property type="entry name" value="RBP11-like"/>
</dbReference>
<gene>
    <name evidence="8" type="primary">RPC40</name>
    <name evidence="8" type="ORF">H2200_001763</name>
</gene>
<evidence type="ECO:0000313" key="9">
    <source>
        <dbReference type="Proteomes" id="UP001172673"/>
    </source>
</evidence>
<dbReference type="InterPro" id="IPR022842">
    <property type="entry name" value="RNAP_Rpo3/Rpb3/RPAC1"/>
</dbReference>
<evidence type="ECO:0000256" key="3">
    <source>
        <dbReference type="ARBA" id="ARBA00022478"/>
    </source>
</evidence>
<sequence length="377" mass="41897">MAPIQPSQDSLDRRKLVGINAETVTNITSTDFPGHHAGEDNSWSLDKFKQNLKIIFHQNQTHDAVFSLVGVDASIANAFRRILLAEVPTLAIEKVYVQNNTSVIADEVLAHRLGLVPLKGDVEGMKKLVPFIETDADSDSKLTQRTDVNTFVLSLIVRCERNPSADKNATEPEDKYINSSVYSGHFKFIPEGIQKERFDEVPIGPVSDKILLAKLRPGQEIDIITHAHMGKGGDHAKFSPVATATYRLLPTITITRPILGDDAYKFQKCFPDGVIALERVTAAESEGSAEINDPAYYGRQGDEKAVVADVMRDTVSRECLRHDEFKGKVKLGRVQDHFIFSVESTGQFPSDDLFLQSVDILKKKAKRLLKALDEIEK</sequence>
<dbReference type="InterPro" id="IPR036643">
    <property type="entry name" value="RNApol_insert_sf"/>
</dbReference>
<evidence type="ECO:0000256" key="6">
    <source>
        <dbReference type="ARBA" id="ARBA00025804"/>
    </source>
</evidence>
<dbReference type="Pfam" id="PF01193">
    <property type="entry name" value="RNA_pol_L"/>
    <property type="match status" value="1"/>
</dbReference>
<name>A0AA38XLI0_9EURO</name>
<dbReference type="SUPFAM" id="SSF55257">
    <property type="entry name" value="RBP11-like subunits of RNA polymerase"/>
    <property type="match status" value="1"/>
</dbReference>
<proteinExistence type="inferred from homology"/>
<keyword evidence="5" id="KW-0539">Nucleus</keyword>
<dbReference type="InterPro" id="IPR033901">
    <property type="entry name" value="RNAPI/III_AC40"/>
</dbReference>
<evidence type="ECO:0000259" key="7">
    <source>
        <dbReference type="SMART" id="SM00662"/>
    </source>
</evidence>
<dbReference type="PANTHER" id="PTHR11800">
    <property type="entry name" value="DNA-DIRECTED RNA POLYMERASE"/>
    <property type="match status" value="1"/>
</dbReference>
<dbReference type="Gene3D" id="2.170.120.12">
    <property type="entry name" value="DNA-directed RNA polymerase, insert domain"/>
    <property type="match status" value="1"/>
</dbReference>
<dbReference type="EMBL" id="JAPDRK010000002">
    <property type="protein sequence ID" value="KAJ9615687.1"/>
    <property type="molecule type" value="Genomic_DNA"/>
</dbReference>
<dbReference type="GO" id="GO:0006351">
    <property type="term" value="P:DNA-templated transcription"/>
    <property type="evidence" value="ECO:0007669"/>
    <property type="project" value="InterPro"/>
</dbReference>
<comment type="subcellular location">
    <subcellularLocation>
        <location evidence="1">Nucleus</location>
    </subcellularLocation>
</comment>
<dbReference type="CDD" id="cd07032">
    <property type="entry name" value="RNAP_I_II_AC40"/>
    <property type="match status" value="1"/>
</dbReference>
<dbReference type="GO" id="GO:0046983">
    <property type="term" value="F:protein dimerization activity"/>
    <property type="evidence" value="ECO:0007669"/>
    <property type="project" value="InterPro"/>
</dbReference>
<dbReference type="AlphaFoldDB" id="A0AA38XLI0"/>
<dbReference type="GO" id="GO:0055029">
    <property type="term" value="C:nuclear DNA-directed RNA polymerase complex"/>
    <property type="evidence" value="ECO:0007669"/>
    <property type="project" value="UniProtKB-ARBA"/>
</dbReference>
<dbReference type="InterPro" id="IPR050518">
    <property type="entry name" value="Rpo3/RPB3_RNA_Pol_subunit"/>
</dbReference>
<dbReference type="Proteomes" id="UP001172673">
    <property type="component" value="Unassembled WGS sequence"/>
</dbReference>
<feature type="domain" description="DNA-directed RNA polymerase RpoA/D/Rpb3-type" evidence="7">
    <location>
        <begin position="63"/>
        <end position="371"/>
    </location>
</feature>
<dbReference type="HAMAP" id="MF_00320">
    <property type="entry name" value="RNApol_arch_Rpo3"/>
    <property type="match status" value="1"/>
</dbReference>
<dbReference type="PANTHER" id="PTHR11800:SF13">
    <property type="entry name" value="DNA-DIRECTED RNA POLYMERASES I AND III SUBUNIT RPAC1"/>
    <property type="match status" value="1"/>
</dbReference>
<dbReference type="SMART" id="SM00662">
    <property type="entry name" value="RPOLD"/>
    <property type="match status" value="1"/>
</dbReference>
<keyword evidence="3 8" id="KW-0240">DNA-directed RNA polymerase</keyword>
<evidence type="ECO:0000313" key="8">
    <source>
        <dbReference type="EMBL" id="KAJ9615687.1"/>
    </source>
</evidence>
<dbReference type="InterPro" id="IPR011263">
    <property type="entry name" value="DNA-dir_RNA_pol_RpoA/D/Rpb3"/>
</dbReference>
<evidence type="ECO:0000256" key="1">
    <source>
        <dbReference type="ARBA" id="ARBA00004123"/>
    </source>
</evidence>
<evidence type="ECO:0000256" key="5">
    <source>
        <dbReference type="ARBA" id="ARBA00023242"/>
    </source>
</evidence>
<evidence type="ECO:0000256" key="4">
    <source>
        <dbReference type="ARBA" id="ARBA00023163"/>
    </source>
</evidence>
<dbReference type="GO" id="GO:0005666">
    <property type="term" value="C:RNA polymerase III complex"/>
    <property type="evidence" value="ECO:0007669"/>
    <property type="project" value="TreeGrafter"/>
</dbReference>
<comment type="similarity">
    <text evidence="6">Belongs to the archaeal Rpo3/eukaryotic RPB3 RNA polymerase subunit family.</text>
</comment>
<dbReference type="GO" id="GO:0005736">
    <property type="term" value="C:RNA polymerase I complex"/>
    <property type="evidence" value="ECO:0007669"/>
    <property type="project" value="TreeGrafter"/>
</dbReference>
<accession>A0AA38XLI0</accession>
<dbReference type="InterPro" id="IPR001514">
    <property type="entry name" value="DNA-dir_RNA_pol_30-40kDasu_CS"/>
</dbReference>
<dbReference type="GO" id="GO:0003677">
    <property type="term" value="F:DNA binding"/>
    <property type="evidence" value="ECO:0007669"/>
    <property type="project" value="InterPro"/>
</dbReference>
<protein>
    <recommendedName>
        <fullName evidence="2">DNA-directed RNA polymerases I and III subunit RPAC1</fullName>
    </recommendedName>
</protein>